<gene>
    <name evidence="2" type="ORF">GTZ99_06150</name>
</gene>
<protein>
    <submittedName>
        <fullName evidence="2">DUF1178 family protein</fullName>
    </submittedName>
</protein>
<feature type="compositionally biased region" description="Low complexity" evidence="1">
    <location>
        <begin position="62"/>
        <end position="72"/>
    </location>
</feature>
<sequence>MIVYDLECLEHTHRFEGWFGSSEDFARQQERGLVACPHCGSTQVIKAPMAPRLTRKGNQIDAPAPQAKVPAAEPAPAPVAAPPPPLPPQLRAALEVVVKAQAEALKSSRWVGEKFVDDARAMHYGDKAPEAIHGQATPDQAQALADEGIDVAPILFPLAPPDQVN</sequence>
<reference evidence="3" key="1">
    <citation type="submission" date="2020-01" db="EMBL/GenBank/DDBJ databases">
        <title>Sphingomonas sp. strain CSW-10.</title>
        <authorList>
            <person name="Chen W.-M."/>
        </authorList>
    </citation>
    <scope>NUCLEOTIDE SEQUENCE [LARGE SCALE GENOMIC DNA]</scope>
    <source>
        <strain evidence="3">FSY-8</strain>
    </source>
</reference>
<keyword evidence="3" id="KW-1185">Reference proteome</keyword>
<feature type="compositionally biased region" description="Pro residues" evidence="1">
    <location>
        <begin position="73"/>
        <end position="86"/>
    </location>
</feature>
<accession>A0ABW9XC98</accession>
<feature type="region of interest" description="Disordered" evidence="1">
    <location>
        <begin position="61"/>
        <end position="86"/>
    </location>
</feature>
<dbReference type="RefSeq" id="WP_161717385.1">
    <property type="nucleotide sequence ID" value="NZ_JAAAPO010000002.1"/>
</dbReference>
<name>A0ABW9XC98_9SPHN</name>
<dbReference type="EMBL" id="JAAAPO010000002">
    <property type="protein sequence ID" value="NBC36138.1"/>
    <property type="molecule type" value="Genomic_DNA"/>
</dbReference>
<proteinExistence type="predicted"/>
<evidence type="ECO:0000256" key="1">
    <source>
        <dbReference type="SAM" id="MobiDB-lite"/>
    </source>
</evidence>
<evidence type="ECO:0000313" key="3">
    <source>
        <dbReference type="Proteomes" id="UP000753724"/>
    </source>
</evidence>
<dbReference type="PIRSF" id="PIRSF032131">
    <property type="entry name" value="UCP032131"/>
    <property type="match status" value="1"/>
</dbReference>
<organism evidence="2 3">
    <name type="scientific">Novosphingobium ovatum</name>
    <dbReference type="NCBI Taxonomy" id="1908523"/>
    <lineage>
        <taxon>Bacteria</taxon>
        <taxon>Pseudomonadati</taxon>
        <taxon>Pseudomonadota</taxon>
        <taxon>Alphaproteobacteria</taxon>
        <taxon>Sphingomonadales</taxon>
        <taxon>Sphingomonadaceae</taxon>
        <taxon>Novosphingobium</taxon>
    </lineage>
</organism>
<dbReference type="InterPro" id="IPR009562">
    <property type="entry name" value="DUF1178"/>
</dbReference>
<comment type="caution">
    <text evidence="2">The sequence shown here is derived from an EMBL/GenBank/DDBJ whole genome shotgun (WGS) entry which is preliminary data.</text>
</comment>
<dbReference type="Proteomes" id="UP000753724">
    <property type="component" value="Unassembled WGS sequence"/>
</dbReference>
<evidence type="ECO:0000313" key="2">
    <source>
        <dbReference type="EMBL" id="NBC36138.1"/>
    </source>
</evidence>
<dbReference type="Pfam" id="PF06676">
    <property type="entry name" value="DUF1178"/>
    <property type="match status" value="1"/>
</dbReference>